<evidence type="ECO:0000256" key="1">
    <source>
        <dbReference type="ARBA" id="ARBA00022737"/>
    </source>
</evidence>
<protein>
    <recommendedName>
        <fullName evidence="8">Disease resistance protein</fullName>
    </recommendedName>
</protein>
<dbReference type="Pfam" id="PF18052">
    <property type="entry name" value="Rx_N"/>
    <property type="match status" value="1"/>
</dbReference>
<evidence type="ECO:0000256" key="3">
    <source>
        <dbReference type="ARBA" id="ARBA00022821"/>
    </source>
</evidence>
<evidence type="ECO:0008006" key="8">
    <source>
        <dbReference type="Google" id="ProtNLM"/>
    </source>
</evidence>
<evidence type="ECO:0000259" key="5">
    <source>
        <dbReference type="Pfam" id="PF18052"/>
    </source>
</evidence>
<dbReference type="Pfam" id="PF00931">
    <property type="entry name" value="NB-ARC"/>
    <property type="match status" value="1"/>
</dbReference>
<keyword evidence="2" id="KW-0547">Nucleotide-binding</keyword>
<reference evidence="6" key="1">
    <citation type="submission" date="2022-03" db="EMBL/GenBank/DDBJ databases">
        <title>A functionally conserved STORR gene fusion in Papaver species that diverged 16.8 million years ago.</title>
        <authorList>
            <person name="Catania T."/>
        </authorList>
    </citation>
    <scope>NUCLEOTIDE SEQUENCE</scope>
    <source>
        <strain evidence="6">S-191538</strain>
    </source>
</reference>
<organism evidence="6 7">
    <name type="scientific">Papaver nudicaule</name>
    <name type="common">Iceland poppy</name>
    <dbReference type="NCBI Taxonomy" id="74823"/>
    <lineage>
        <taxon>Eukaryota</taxon>
        <taxon>Viridiplantae</taxon>
        <taxon>Streptophyta</taxon>
        <taxon>Embryophyta</taxon>
        <taxon>Tracheophyta</taxon>
        <taxon>Spermatophyta</taxon>
        <taxon>Magnoliopsida</taxon>
        <taxon>Ranunculales</taxon>
        <taxon>Papaveraceae</taxon>
        <taxon>Papaveroideae</taxon>
        <taxon>Papaver</taxon>
    </lineage>
</organism>
<feature type="domain" description="Disease resistance N-terminal" evidence="5">
    <location>
        <begin position="7"/>
        <end position="89"/>
    </location>
</feature>
<dbReference type="EMBL" id="JAJJMA010135061">
    <property type="protein sequence ID" value="MCL7033493.1"/>
    <property type="molecule type" value="Genomic_DNA"/>
</dbReference>
<keyword evidence="7" id="KW-1185">Reference proteome</keyword>
<dbReference type="InterPro" id="IPR041118">
    <property type="entry name" value="Rx_N"/>
</dbReference>
<comment type="caution">
    <text evidence="6">The sequence shown here is derived from an EMBL/GenBank/DDBJ whole genome shotgun (WGS) entry which is preliminary data.</text>
</comment>
<dbReference type="InterPro" id="IPR002182">
    <property type="entry name" value="NB-ARC"/>
</dbReference>
<gene>
    <name evidence="6" type="ORF">MKW94_020756</name>
</gene>
<dbReference type="GO" id="GO:0006952">
    <property type="term" value="P:defense response"/>
    <property type="evidence" value="ECO:0007669"/>
    <property type="project" value="UniProtKB-KW"/>
</dbReference>
<dbReference type="GO" id="GO:0043531">
    <property type="term" value="F:ADP binding"/>
    <property type="evidence" value="ECO:0007669"/>
    <property type="project" value="InterPro"/>
</dbReference>
<proteinExistence type="predicted"/>
<feature type="domain" description="NB-ARC" evidence="4">
    <location>
        <begin position="178"/>
        <end position="305"/>
    </location>
</feature>
<feature type="non-terminal residue" evidence="6">
    <location>
        <position position="308"/>
    </location>
</feature>
<dbReference type="PANTHER" id="PTHR19338:SF66">
    <property type="entry name" value="NB-ARC DOMAIN-CONTAINING PROTEIN"/>
    <property type="match status" value="1"/>
</dbReference>
<keyword evidence="3" id="KW-0611">Plant defense</keyword>
<dbReference type="SUPFAM" id="SSF52540">
    <property type="entry name" value="P-loop containing nucleoside triphosphate hydrolases"/>
    <property type="match status" value="1"/>
</dbReference>
<dbReference type="InterPro" id="IPR038005">
    <property type="entry name" value="RX-like_CC"/>
</dbReference>
<dbReference type="Proteomes" id="UP001177140">
    <property type="component" value="Unassembled WGS sequence"/>
</dbReference>
<accession>A0AA41SGR2</accession>
<name>A0AA41SGR2_PAPNU</name>
<keyword evidence="1" id="KW-0677">Repeat</keyword>
<dbReference type="CDD" id="cd14798">
    <property type="entry name" value="RX-CC_like"/>
    <property type="match status" value="1"/>
</dbReference>
<dbReference type="PRINTS" id="PR00364">
    <property type="entry name" value="DISEASERSIST"/>
</dbReference>
<dbReference type="FunFam" id="3.40.50.300:FF:001091">
    <property type="entry name" value="Probable disease resistance protein At1g61300"/>
    <property type="match status" value="1"/>
</dbReference>
<dbReference type="InterPro" id="IPR027417">
    <property type="entry name" value="P-loop_NTPase"/>
</dbReference>
<dbReference type="Gene3D" id="3.40.50.300">
    <property type="entry name" value="P-loop containing nucleotide triphosphate hydrolases"/>
    <property type="match status" value="1"/>
</dbReference>
<evidence type="ECO:0000259" key="4">
    <source>
        <dbReference type="Pfam" id="PF00931"/>
    </source>
</evidence>
<sequence>MVDAIGVVQFAVEKLSNALIDETVFLLDVPSQFKELRDELRRMQCFLKDADAKQQKGDERVRNWVAEIRNVAYDAEDLVDTFVLRFDKTAGGSEYVGVQDFIIRKALMVKNLKHLHRVGKEILAIQSRLKVISESRVTYGIHDLRDDEASSSKANNMMQQQLRNHYPHVDDDDIIGLEEHTNTLVTELVKDDDRRCVISIVGVGGLGKTTLAKKVYKHDTVISRFDCRAWSSISQQLNLRDALLEIIKKSMNPNGDELNMIKELNEGDLVVKLYNGLQDKRYFIVVDDLWSFEDWNTLSPAFPNGRRG</sequence>
<dbReference type="AlphaFoldDB" id="A0AA41SGR2"/>
<evidence type="ECO:0000313" key="7">
    <source>
        <dbReference type="Proteomes" id="UP001177140"/>
    </source>
</evidence>
<evidence type="ECO:0000256" key="2">
    <source>
        <dbReference type="ARBA" id="ARBA00022741"/>
    </source>
</evidence>
<dbReference type="Gene3D" id="1.20.5.4130">
    <property type="match status" value="1"/>
</dbReference>
<evidence type="ECO:0000313" key="6">
    <source>
        <dbReference type="EMBL" id="MCL7033493.1"/>
    </source>
</evidence>
<dbReference type="PANTHER" id="PTHR19338">
    <property type="entry name" value="TRANSLOCASE OF INNER MITOCHONDRIAL MEMBRANE 13 HOMOLOG"/>
    <property type="match status" value="1"/>
</dbReference>